<comment type="subcellular location">
    <subcellularLocation>
        <location evidence="1">Cell membrane</location>
        <topology evidence="1">Peripheral membrane protein</topology>
    </subcellularLocation>
</comment>
<dbReference type="Proteomes" id="UP000450917">
    <property type="component" value="Unassembled WGS sequence"/>
</dbReference>
<dbReference type="RefSeq" id="WP_155615328.1">
    <property type="nucleotide sequence ID" value="NZ_JBDLZV010000001.1"/>
</dbReference>
<dbReference type="FunFam" id="3.40.50.300:FF:000016">
    <property type="entry name" value="Oligopeptide ABC transporter ATP-binding component"/>
    <property type="match status" value="1"/>
</dbReference>
<name>A0A7X2ZDC3_9BACL</name>
<evidence type="ECO:0000313" key="10">
    <source>
        <dbReference type="Proteomes" id="UP000450917"/>
    </source>
</evidence>
<dbReference type="GO" id="GO:0005886">
    <property type="term" value="C:plasma membrane"/>
    <property type="evidence" value="ECO:0007669"/>
    <property type="project" value="UniProtKB-SubCell"/>
</dbReference>
<gene>
    <name evidence="9" type="ORF">GNP93_19060</name>
</gene>
<evidence type="ECO:0000256" key="1">
    <source>
        <dbReference type="ARBA" id="ARBA00004202"/>
    </source>
</evidence>
<evidence type="ECO:0000256" key="2">
    <source>
        <dbReference type="ARBA" id="ARBA00005417"/>
    </source>
</evidence>
<dbReference type="PANTHER" id="PTHR43297:SF2">
    <property type="entry name" value="DIPEPTIDE TRANSPORT ATP-BINDING PROTEIN DPPD"/>
    <property type="match status" value="1"/>
</dbReference>
<keyword evidence="7" id="KW-0472">Membrane</keyword>
<dbReference type="Pfam" id="PF08352">
    <property type="entry name" value="oligo_HPY"/>
    <property type="match status" value="1"/>
</dbReference>
<evidence type="ECO:0000313" key="9">
    <source>
        <dbReference type="EMBL" id="MUG72767.1"/>
    </source>
</evidence>
<dbReference type="InterPro" id="IPR050388">
    <property type="entry name" value="ABC_Ni/Peptide_Import"/>
</dbReference>
<dbReference type="PROSITE" id="PS50893">
    <property type="entry name" value="ABC_TRANSPORTER_2"/>
    <property type="match status" value="1"/>
</dbReference>
<dbReference type="CDD" id="cd03257">
    <property type="entry name" value="ABC_NikE_OppD_transporters"/>
    <property type="match status" value="1"/>
</dbReference>
<evidence type="ECO:0000256" key="7">
    <source>
        <dbReference type="ARBA" id="ARBA00023136"/>
    </source>
</evidence>
<dbReference type="GO" id="GO:0016887">
    <property type="term" value="F:ATP hydrolysis activity"/>
    <property type="evidence" value="ECO:0007669"/>
    <property type="project" value="InterPro"/>
</dbReference>
<evidence type="ECO:0000256" key="4">
    <source>
        <dbReference type="ARBA" id="ARBA00022475"/>
    </source>
</evidence>
<reference evidence="9 10" key="1">
    <citation type="submission" date="2019-11" db="EMBL/GenBank/DDBJ databases">
        <title>Draft genome sequences of five Paenibacillus species of dairy origin.</title>
        <authorList>
            <person name="Olajide A.M."/>
            <person name="Chen S."/>
            <person name="Lapointe G."/>
        </authorList>
    </citation>
    <scope>NUCLEOTIDE SEQUENCE [LARGE SCALE GENOMIC DNA]</scope>
    <source>
        <strain evidence="9 10">2CS3</strain>
    </source>
</reference>
<comment type="similarity">
    <text evidence="2">Belongs to the ABC transporter superfamily.</text>
</comment>
<keyword evidence="4" id="KW-1003">Cell membrane</keyword>
<dbReference type="Gene3D" id="3.40.50.300">
    <property type="entry name" value="P-loop containing nucleotide triphosphate hydrolases"/>
    <property type="match status" value="1"/>
</dbReference>
<dbReference type="PANTHER" id="PTHR43297">
    <property type="entry name" value="OLIGOPEPTIDE TRANSPORT ATP-BINDING PROTEIN APPD"/>
    <property type="match status" value="1"/>
</dbReference>
<sequence length="333" mass="36637">MSLLEVRNLHTELVTPHGTVKAVNGIDFQVSPGEVLALVGESGSGKSMTALSIMGLLPKNTAQITSGEIRFNQTEITSLEEKEYNLIRGKEISMIFQNPLTALDPSYKIGTQLVETIAYRRGIKKKEAVIEARQWLQRVGISDVERVLKSYPHALSGGMRQRMMIAMAISCRPKLIIADEPTTALDATIQKQILNLLKSINQEFNTSIIIITHDFGVVAYLSDKVAVMYAGKIVEYGNTSRILSAPEHPYTRGLIRSVPEIGNKGTKSARRRLSQIDGVPPDLMNMPQGCSFGSRCKEATERCFSHPPGVVSLGQEHLVSCFQREVKRSDAAG</sequence>
<dbReference type="SUPFAM" id="SSF52540">
    <property type="entry name" value="P-loop containing nucleoside triphosphate hydrolases"/>
    <property type="match status" value="1"/>
</dbReference>
<dbReference type="PROSITE" id="PS00211">
    <property type="entry name" value="ABC_TRANSPORTER_1"/>
    <property type="match status" value="1"/>
</dbReference>
<keyword evidence="5" id="KW-0547">Nucleotide-binding</keyword>
<dbReference type="InterPro" id="IPR003439">
    <property type="entry name" value="ABC_transporter-like_ATP-bd"/>
</dbReference>
<keyword evidence="10" id="KW-1185">Reference proteome</keyword>
<dbReference type="GO" id="GO:0005524">
    <property type="term" value="F:ATP binding"/>
    <property type="evidence" value="ECO:0007669"/>
    <property type="project" value="UniProtKB-KW"/>
</dbReference>
<accession>A0A7X2ZDC3</accession>
<dbReference type="NCBIfam" id="TIGR01727">
    <property type="entry name" value="oligo_HPY"/>
    <property type="match status" value="1"/>
</dbReference>
<protein>
    <submittedName>
        <fullName evidence="9">ATP-binding cassette domain-containing protein</fullName>
    </submittedName>
</protein>
<dbReference type="Pfam" id="PF00005">
    <property type="entry name" value="ABC_tran"/>
    <property type="match status" value="1"/>
</dbReference>
<organism evidence="9 10">
    <name type="scientific">Paenibacillus validus</name>
    <dbReference type="NCBI Taxonomy" id="44253"/>
    <lineage>
        <taxon>Bacteria</taxon>
        <taxon>Bacillati</taxon>
        <taxon>Bacillota</taxon>
        <taxon>Bacilli</taxon>
        <taxon>Bacillales</taxon>
        <taxon>Paenibacillaceae</taxon>
        <taxon>Paenibacillus</taxon>
    </lineage>
</organism>
<feature type="domain" description="ABC transporter" evidence="8">
    <location>
        <begin position="4"/>
        <end position="255"/>
    </location>
</feature>
<dbReference type="AlphaFoldDB" id="A0A7X2ZDC3"/>
<dbReference type="GO" id="GO:0015833">
    <property type="term" value="P:peptide transport"/>
    <property type="evidence" value="ECO:0007669"/>
    <property type="project" value="InterPro"/>
</dbReference>
<keyword evidence="6 9" id="KW-0067">ATP-binding</keyword>
<evidence type="ECO:0000256" key="6">
    <source>
        <dbReference type="ARBA" id="ARBA00022840"/>
    </source>
</evidence>
<comment type="caution">
    <text evidence="9">The sequence shown here is derived from an EMBL/GenBank/DDBJ whole genome shotgun (WGS) entry which is preliminary data.</text>
</comment>
<evidence type="ECO:0000256" key="3">
    <source>
        <dbReference type="ARBA" id="ARBA00022448"/>
    </source>
</evidence>
<keyword evidence="3" id="KW-0813">Transport</keyword>
<dbReference type="InterPro" id="IPR013563">
    <property type="entry name" value="Oligopep_ABC_C"/>
</dbReference>
<proteinExistence type="inferred from homology"/>
<evidence type="ECO:0000256" key="5">
    <source>
        <dbReference type="ARBA" id="ARBA00022741"/>
    </source>
</evidence>
<dbReference type="InterPro" id="IPR003593">
    <property type="entry name" value="AAA+_ATPase"/>
</dbReference>
<dbReference type="SMART" id="SM00382">
    <property type="entry name" value="AAA"/>
    <property type="match status" value="1"/>
</dbReference>
<dbReference type="InterPro" id="IPR027417">
    <property type="entry name" value="P-loop_NTPase"/>
</dbReference>
<evidence type="ECO:0000259" key="8">
    <source>
        <dbReference type="PROSITE" id="PS50893"/>
    </source>
</evidence>
<dbReference type="EMBL" id="WNZX01000017">
    <property type="protein sequence ID" value="MUG72767.1"/>
    <property type="molecule type" value="Genomic_DNA"/>
</dbReference>
<dbReference type="InterPro" id="IPR017871">
    <property type="entry name" value="ABC_transporter-like_CS"/>
</dbReference>